<dbReference type="EMBL" id="CP031517">
    <property type="protein sequence ID" value="QOS38936.1"/>
    <property type="molecule type" value="Genomic_DNA"/>
</dbReference>
<feature type="coiled-coil region" evidence="1">
    <location>
        <begin position="416"/>
        <end position="446"/>
    </location>
</feature>
<dbReference type="Proteomes" id="UP000593591">
    <property type="component" value="Chromosome"/>
</dbReference>
<dbReference type="AlphaFoldDB" id="A0A7M1XHR5"/>
<sequence>MAKPISKEKGLYRQYAAKVNELLNDEEAQYIFDSLSAGRNSYMRMDRVESSAFDLSWITMIEQAIPDLGTIINNPRLNTKTVSDLVPVELARKTNADSVKHLASHTQFIKEIKDNGDVIPNKILNIGADDEIKTYENRFVATVIRHLVLFIEKRYEFVKNFAILHDHETLYFKNRSTIHESEVEIETKVKVISKKMDPVSLANNEYIKRIEQMRQYILYFYNSRFMKAFKTERDVRNPILQTNIIRKNPLYHHAYELYRFVEAYDRLGVSYKVDEHYTIFDNQELREMNSLMFANYLSLQGKEKAKTIKTRNHEYKPKILTSSDDEQFVFGPLLKGPIQFVRVDEPYQRYLDSKLAKDLPSEESLKKNEHLKNYYSQELDVRKLTQDEYDEKMKLLVRKGYQKVLFDKDVLAKIKQREEEEERERQRRIEARLKEEEEYLAKFRQRIVDEALAFRPELNYVTKDRVNSQNRTTYVDGREENHNIGTFYDNHGPEKTLQENQSNEDLERELAMQEMRLKNKNEEVFLGSSLEKEDDLEREINPPKKIEDIASPLETVPPISQPAISAPSAVSSVTQPQEEEPHEDAISMIVPLAPDNQNDMLTAGLEESEDNKEIPEVPSPAPVMDERVESDEEDSREFTTSENQDKVHLEDEGKRHDVPVPLPFDMDDPNRLTSDERKAVLTYGLDSLTGEDEDEDSDLLPNYGRSRMPSGIFGDPSKGDLNVPFDDADYDYYLDPFARIRALNKAYKEYDKAHGPYVTYPGLKLHELTDDLEDSTSFEKFDKDSLTSGLMDEPQPIYPIELEGSEAYVIHTKYGYFVSEKKFSDDITQAYVYKNYDTANMKAMIIHGRVVKK</sequence>
<feature type="region of interest" description="Disordered" evidence="2">
    <location>
        <begin position="596"/>
        <end position="671"/>
    </location>
</feature>
<reference evidence="3 4" key="1">
    <citation type="submission" date="2018-08" db="EMBL/GenBank/DDBJ databases">
        <title>The first complete genome of Treponema rectale (CHPAT), a commensal spirochete of the bovine rectum.</title>
        <authorList>
            <person name="Staton G.J."/>
            <person name="Clegg S.R."/>
            <person name="Carter S.D."/>
            <person name="Radford A.D."/>
            <person name="Darby A."/>
            <person name="Hall N."/>
            <person name="Birtles R.J."/>
            <person name="Evans N.J."/>
        </authorList>
    </citation>
    <scope>NUCLEOTIDE SEQUENCE [LARGE SCALE GENOMIC DNA]</scope>
    <source>
        <strain evidence="3 4">CHPA</strain>
    </source>
</reference>
<feature type="region of interest" description="Disordered" evidence="2">
    <location>
        <begin position="564"/>
        <end position="583"/>
    </location>
</feature>
<keyword evidence="1" id="KW-0175">Coiled coil</keyword>
<evidence type="ECO:0000313" key="3">
    <source>
        <dbReference type="EMBL" id="QOS38936.1"/>
    </source>
</evidence>
<evidence type="ECO:0000313" key="4">
    <source>
        <dbReference type="Proteomes" id="UP000593591"/>
    </source>
</evidence>
<dbReference type="KEGG" id="trc:DYE49_00075"/>
<proteinExistence type="predicted"/>
<evidence type="ECO:0000256" key="1">
    <source>
        <dbReference type="SAM" id="Coils"/>
    </source>
</evidence>
<evidence type="ECO:0000256" key="2">
    <source>
        <dbReference type="SAM" id="MobiDB-lite"/>
    </source>
</evidence>
<organism evidence="3 4">
    <name type="scientific">Treponema rectale</name>
    <dbReference type="NCBI Taxonomy" id="744512"/>
    <lineage>
        <taxon>Bacteria</taxon>
        <taxon>Pseudomonadati</taxon>
        <taxon>Spirochaetota</taxon>
        <taxon>Spirochaetia</taxon>
        <taxon>Spirochaetales</taxon>
        <taxon>Treponemataceae</taxon>
        <taxon>Treponema</taxon>
    </lineage>
</organism>
<accession>A0A7M1XHR5</accession>
<protein>
    <submittedName>
        <fullName evidence="3">Uncharacterized protein</fullName>
    </submittedName>
</protein>
<feature type="compositionally biased region" description="Basic and acidic residues" evidence="2">
    <location>
        <begin position="636"/>
        <end position="658"/>
    </location>
</feature>
<name>A0A7M1XHR5_9SPIR</name>
<feature type="compositionally biased region" description="Low complexity" evidence="2">
    <location>
        <begin position="564"/>
        <end position="573"/>
    </location>
</feature>
<gene>
    <name evidence="3" type="ORF">DYE49_00075</name>
</gene>